<feature type="compositionally biased region" description="Polar residues" evidence="1">
    <location>
        <begin position="994"/>
        <end position="1003"/>
    </location>
</feature>
<proteinExistence type="predicted"/>
<evidence type="ECO:0000256" key="1">
    <source>
        <dbReference type="SAM" id="MobiDB-lite"/>
    </source>
</evidence>
<organism evidence="2 3">
    <name type="scientific">Microbotryum silenes-dioicae</name>
    <dbReference type="NCBI Taxonomy" id="796604"/>
    <lineage>
        <taxon>Eukaryota</taxon>
        <taxon>Fungi</taxon>
        <taxon>Dikarya</taxon>
        <taxon>Basidiomycota</taxon>
        <taxon>Pucciniomycotina</taxon>
        <taxon>Microbotryomycetes</taxon>
        <taxon>Microbotryales</taxon>
        <taxon>Microbotryaceae</taxon>
        <taxon>Microbotryum</taxon>
    </lineage>
</organism>
<feature type="region of interest" description="Disordered" evidence="1">
    <location>
        <begin position="868"/>
        <end position="1066"/>
    </location>
</feature>
<accession>A0A2X0NXV4</accession>
<evidence type="ECO:0000313" key="3">
    <source>
        <dbReference type="Proteomes" id="UP000249464"/>
    </source>
</evidence>
<name>A0A2X0NXV4_9BASI</name>
<dbReference type="EMBL" id="FQNC01000016">
    <property type="protein sequence ID" value="SGY19634.1"/>
    <property type="molecule type" value="Genomic_DNA"/>
</dbReference>
<dbReference type="AlphaFoldDB" id="A0A2X0NXV4"/>
<dbReference type="Proteomes" id="UP000249464">
    <property type="component" value="Unassembled WGS sequence"/>
</dbReference>
<sequence length="1066" mass="116172">MSESSGEEEGSLSSVASFTANAAAAQGAPEDDPADRSTELLVSGPNVTRGRSALETFRINKGDVEIRVSAQSRQGPHEDWCSCTKLPVQVRQSCPTPDAALGTRASQSHLAQVSGAVDDFVRNWCPGNNPDHWSYKPRISMFWPHVILRQHPNETGEAFQIREGYLIDQYRAKAAEIITNPQADNCIELDDGHELDILAGQHRYHVAGRVHERCPDRPEYARLSVAVYRRAVIDDPDALFASVQGTNRQEHMRGFSVYEMLQYALLCGVNELADSELRIPGIVPTPEAIAEARSTRFREIATDNPSVSTELALTIARLLRHPVWCTTLATLCQDSSAWMTIRGLCDMNNYGWRALTPPGCSLAATRMVLSIDAVVSQLGVDTPEEEFLAYQGLSPAAIDDAKKPDNPDLSLPRPRLDAVLNLMSKMRVKVVKVPNTEPAQYVFDLPDLMHEITRQVPPPGADAEFVRLWLMFFTPKTIKRLTTPGVINLAWFLGVGTLEVKKGPPEPRKASHSDVRAAKKNVASAKADNLLAPADTKPHATSADAEPNATSMHPKSFLPIINKQEKSRYDAMVADSCSWACMPMWSKIRAASDTHFDFFLNDLVVPIGSHAYTKNLKNQGIKWSGIKGIKAPQTITHLMKEWLNSKFLDINVFTDEFLPIPANVRNKWSGVAKNARDAHHHTPAAAAKANSSTKDPLPKLPHAVRLDKYYHHFIKVIFRQSAMKKHVLDNAFEAAPENTSGSEEDAGAKTSFKGKASKARAIQTQARTLLEDSRAIDLGVLACESFTVRPSGTQLDAALLAFLSSLVASGAVVKFKATPITVKKLDQHLKCFRAEADVITTMEGYLDWAAGPEYKSEEEDEEVVAGKGKGAVVKSGGRHCTGAPTPTRKGGTQQKVKPMDVDLSKEVGTDAEDCPAVSNKSAASGRQLPVSNANYGDITGLAVHDSSSPMPLEPELRDASESPIKNSASDPQRAKGAKVAPPVSSPMPVRLNPNRFNGSSIAGPSNDKMGKAESDSRKRKAERDISPPKTKQTTLATKPTTTSSASKQSKLTAMQKRRLNTAPSGK</sequence>
<protein>
    <submittedName>
        <fullName evidence="2">BQ5605_C014g07710 protein</fullName>
    </submittedName>
</protein>
<feature type="compositionally biased region" description="Basic and acidic residues" evidence="1">
    <location>
        <begin position="897"/>
        <end position="908"/>
    </location>
</feature>
<feature type="region of interest" description="Disordered" evidence="1">
    <location>
        <begin position="674"/>
        <end position="697"/>
    </location>
</feature>
<feature type="region of interest" description="Disordered" evidence="1">
    <location>
        <begin position="1"/>
        <end position="47"/>
    </location>
</feature>
<gene>
    <name evidence="2" type="primary">BQ5605_C014g07710</name>
    <name evidence="2" type="ORF">BQ5605_C014G07710</name>
</gene>
<feature type="region of interest" description="Disordered" evidence="1">
    <location>
        <begin position="528"/>
        <end position="551"/>
    </location>
</feature>
<keyword evidence="3" id="KW-1185">Reference proteome</keyword>
<feature type="compositionally biased region" description="Polar residues" evidence="1">
    <location>
        <begin position="918"/>
        <end position="934"/>
    </location>
</feature>
<feature type="compositionally biased region" description="Basic and acidic residues" evidence="1">
    <location>
        <begin position="1008"/>
        <end position="1026"/>
    </location>
</feature>
<feature type="compositionally biased region" description="Low complexity" evidence="1">
    <location>
        <begin position="1028"/>
        <end position="1052"/>
    </location>
</feature>
<reference evidence="2 3" key="1">
    <citation type="submission" date="2016-11" db="EMBL/GenBank/DDBJ databases">
        <authorList>
            <person name="Jaros S."/>
            <person name="Januszkiewicz K."/>
            <person name="Wedrychowicz H."/>
        </authorList>
    </citation>
    <scope>NUCLEOTIDE SEQUENCE [LARGE SCALE GENOMIC DNA]</scope>
</reference>
<evidence type="ECO:0000313" key="2">
    <source>
        <dbReference type="EMBL" id="SGY19634.1"/>
    </source>
</evidence>
<feature type="compositionally biased region" description="Acidic residues" evidence="1">
    <location>
        <begin position="1"/>
        <end position="10"/>
    </location>
</feature>
<feature type="compositionally biased region" description="Low complexity" evidence="1">
    <location>
        <begin position="11"/>
        <end position="28"/>
    </location>
</feature>